<dbReference type="FunFam" id="3.40.50.300:FF:000042">
    <property type="entry name" value="Maltose/maltodextrin ABC transporter, ATP-binding protein"/>
    <property type="match status" value="1"/>
</dbReference>
<keyword evidence="2" id="KW-0472">Membrane</keyword>
<keyword evidence="1" id="KW-0813">Transport</keyword>
<dbReference type="GO" id="GO:1990060">
    <property type="term" value="C:maltose transport complex"/>
    <property type="evidence" value="ECO:0007669"/>
    <property type="project" value="TreeGrafter"/>
</dbReference>
<dbReference type="InterPro" id="IPR003439">
    <property type="entry name" value="ABC_transporter-like_ATP-bd"/>
</dbReference>
<dbReference type="GO" id="GO:0016887">
    <property type="term" value="F:ATP hydrolysis activity"/>
    <property type="evidence" value="ECO:0007669"/>
    <property type="project" value="InterPro"/>
</dbReference>
<keyword evidence="2" id="KW-1003">Cell membrane</keyword>
<proteinExistence type="predicted"/>
<feature type="domain" description="ABC transporter" evidence="5">
    <location>
        <begin position="4"/>
        <end position="243"/>
    </location>
</feature>
<keyword evidence="7" id="KW-1185">Reference proteome</keyword>
<evidence type="ECO:0000313" key="7">
    <source>
        <dbReference type="Proteomes" id="UP000301751"/>
    </source>
</evidence>
<evidence type="ECO:0000256" key="2">
    <source>
        <dbReference type="ARBA" id="ARBA00022475"/>
    </source>
</evidence>
<gene>
    <name evidence="6" type="ORF">AQPW35_17890</name>
</gene>
<evidence type="ECO:0000256" key="4">
    <source>
        <dbReference type="ARBA" id="ARBA00022840"/>
    </source>
</evidence>
<dbReference type="InterPro" id="IPR015855">
    <property type="entry name" value="ABC_transpr_MalK-like"/>
</dbReference>
<accession>A0A480AVA2</accession>
<dbReference type="SUPFAM" id="SSF52540">
    <property type="entry name" value="P-loop containing nucleoside triphosphate hydrolases"/>
    <property type="match status" value="1"/>
</dbReference>
<dbReference type="Gene3D" id="2.40.50.140">
    <property type="entry name" value="Nucleic acid-binding proteins"/>
    <property type="match status" value="1"/>
</dbReference>
<dbReference type="InterPro" id="IPR012340">
    <property type="entry name" value="NA-bd_OB-fold"/>
</dbReference>
<dbReference type="GO" id="GO:0005524">
    <property type="term" value="F:ATP binding"/>
    <property type="evidence" value="ECO:0007669"/>
    <property type="project" value="UniProtKB-KW"/>
</dbReference>
<dbReference type="InterPro" id="IPR013611">
    <property type="entry name" value="Transp-assoc_OB_typ2"/>
</dbReference>
<dbReference type="Gene3D" id="3.40.50.300">
    <property type="entry name" value="P-loop containing nucleotide triphosphate hydrolases"/>
    <property type="match status" value="1"/>
</dbReference>
<dbReference type="PROSITE" id="PS50893">
    <property type="entry name" value="ABC_TRANSPORTER_2"/>
    <property type="match status" value="1"/>
</dbReference>
<evidence type="ECO:0000256" key="1">
    <source>
        <dbReference type="ARBA" id="ARBA00022448"/>
    </source>
</evidence>
<dbReference type="AlphaFoldDB" id="A0A480AVA2"/>
<dbReference type="PANTHER" id="PTHR43875">
    <property type="entry name" value="MALTODEXTRIN IMPORT ATP-BINDING PROTEIN MSMX"/>
    <property type="match status" value="1"/>
</dbReference>
<dbReference type="PANTHER" id="PTHR43875:SF3">
    <property type="entry name" value="MALTOSE_MALTODEXTRIN IMPORT ATP-BINDING PROTEIN MALK"/>
    <property type="match status" value="1"/>
</dbReference>
<reference evidence="7" key="1">
    <citation type="submission" date="2019-03" db="EMBL/GenBank/DDBJ databases">
        <title>Aquabacterium pictum sp.nov., the first bacteriochlorophyll a-containing freshwater bacterium in the genus Aquabacterium of the class Betaproteobacteria.</title>
        <authorList>
            <person name="Hirose S."/>
            <person name="Tank M."/>
            <person name="Hara E."/>
            <person name="Tamaki H."/>
            <person name="Takaichi S."/>
            <person name="Haruta S."/>
            <person name="Hanada S."/>
        </authorList>
    </citation>
    <scope>NUCLEOTIDE SEQUENCE [LARGE SCALE GENOMIC DNA]</scope>
    <source>
        <strain evidence="7">W35</strain>
    </source>
</reference>
<dbReference type="Pfam" id="PF00005">
    <property type="entry name" value="ABC_tran"/>
    <property type="match status" value="1"/>
</dbReference>
<dbReference type="Pfam" id="PF08402">
    <property type="entry name" value="TOBE_2"/>
    <property type="match status" value="1"/>
</dbReference>
<dbReference type="SUPFAM" id="SSF50331">
    <property type="entry name" value="MOP-like"/>
    <property type="match status" value="1"/>
</dbReference>
<dbReference type="InterPro" id="IPR027417">
    <property type="entry name" value="P-loop_NTPase"/>
</dbReference>
<dbReference type="InterPro" id="IPR003593">
    <property type="entry name" value="AAA+_ATPase"/>
</dbReference>
<name>A0A480AVA2_9BURK</name>
<evidence type="ECO:0000313" key="6">
    <source>
        <dbReference type="EMBL" id="GCL62708.1"/>
    </source>
</evidence>
<keyword evidence="4 6" id="KW-0067">ATP-binding</keyword>
<dbReference type="GO" id="GO:0055052">
    <property type="term" value="C:ATP-binding cassette (ABC) transporter complex, substrate-binding subunit-containing"/>
    <property type="evidence" value="ECO:0007669"/>
    <property type="project" value="TreeGrafter"/>
</dbReference>
<dbReference type="Gene3D" id="2.40.50.100">
    <property type="match status" value="1"/>
</dbReference>
<dbReference type="PROSITE" id="PS00211">
    <property type="entry name" value="ABC_TRANSPORTER_1"/>
    <property type="match status" value="1"/>
</dbReference>
<organism evidence="6 7">
    <name type="scientific">Pseudaquabacterium pictum</name>
    <dbReference type="NCBI Taxonomy" id="2315236"/>
    <lineage>
        <taxon>Bacteria</taxon>
        <taxon>Pseudomonadati</taxon>
        <taxon>Pseudomonadota</taxon>
        <taxon>Betaproteobacteria</taxon>
        <taxon>Burkholderiales</taxon>
        <taxon>Sphaerotilaceae</taxon>
        <taxon>Pseudaquabacterium</taxon>
    </lineage>
</organism>
<protein>
    <submittedName>
        <fullName evidence="6">ABC transporter ATP-binding protein</fullName>
    </submittedName>
</protein>
<dbReference type="GO" id="GO:0015423">
    <property type="term" value="F:ABC-type maltose transporter activity"/>
    <property type="evidence" value="ECO:0007669"/>
    <property type="project" value="TreeGrafter"/>
</dbReference>
<dbReference type="InterPro" id="IPR047641">
    <property type="entry name" value="ABC_transpr_MalK/UgpC-like"/>
</dbReference>
<dbReference type="InterPro" id="IPR008995">
    <property type="entry name" value="Mo/tungstate-bd_C_term_dom"/>
</dbReference>
<dbReference type="Proteomes" id="UP000301751">
    <property type="component" value="Unassembled WGS sequence"/>
</dbReference>
<dbReference type="CDD" id="cd03301">
    <property type="entry name" value="ABC_MalK_N"/>
    <property type="match status" value="1"/>
</dbReference>
<sequence>MADIRLHQVGKTYANGAAALHGVSLAIAEGEFCVFVGPSGCGKSTLLRMIAGLEDITSGTLEIGGRRVNDLAPSERDVAMVFQNYALYPHLSVAANLGFGLRLAGLKRDEVTRRTTEVARLLQIDHLLDRLPQALSGGQRQRVAIGRALVRQPGVFLFDEPLSNLDAALRQQTRQEIARLHRQQPRACSVYVTHDQGEAMTLADRLVLLQPPAAGMLRPSVAQIGAPLALYHRPANLFAAGFLGSPRMNLLPAQVAGHTAAGLQLQLDAGGVLLQLPPLAAGVAMPAVGSAITLGVRAEHWQLQPPAAAASTALLAKVQWLEHLGDQSLAFLATPGGLNLALRLPPTVAPALGDALALQPDAAHAHLFGADGQSLAPASGPLFTPAA</sequence>
<dbReference type="EMBL" id="BJCL01000003">
    <property type="protein sequence ID" value="GCL62708.1"/>
    <property type="molecule type" value="Genomic_DNA"/>
</dbReference>
<evidence type="ECO:0000256" key="3">
    <source>
        <dbReference type="ARBA" id="ARBA00022741"/>
    </source>
</evidence>
<evidence type="ECO:0000259" key="5">
    <source>
        <dbReference type="PROSITE" id="PS50893"/>
    </source>
</evidence>
<dbReference type="InterPro" id="IPR017871">
    <property type="entry name" value="ABC_transporter-like_CS"/>
</dbReference>
<dbReference type="OrthoDB" id="5298774at2"/>
<keyword evidence="3" id="KW-0547">Nucleotide-binding</keyword>
<comment type="caution">
    <text evidence="6">The sequence shown here is derived from an EMBL/GenBank/DDBJ whole genome shotgun (WGS) entry which is preliminary data.</text>
</comment>
<dbReference type="SMART" id="SM00382">
    <property type="entry name" value="AAA"/>
    <property type="match status" value="1"/>
</dbReference>
<dbReference type="RefSeq" id="WP_137732444.1">
    <property type="nucleotide sequence ID" value="NZ_BJCL01000003.1"/>
</dbReference>